<proteinExistence type="inferred from homology"/>
<dbReference type="Pfam" id="PF07977">
    <property type="entry name" value="FabA"/>
    <property type="match status" value="1"/>
</dbReference>
<sequence>MSFKMVDKICEVSYSSIKTIKLLSIAEPVYEIHFPFFPVLPAVLLLENVKQSIDLFIRNNEEEKICLFQGVKKLKVYKALYPGDGIFTEVFLISKAEDCYVFDATIYHNETIAAKLKEVKVVVEKEKTAWEKELQSQV</sequence>
<reference evidence="3" key="1">
    <citation type="submission" date="2022-11" db="EMBL/GenBank/DDBJ databases">
        <title>Lacrimispora xylanolytica sy1, complete genome.</title>
        <authorList>
            <person name="Choi S."/>
        </authorList>
    </citation>
    <scope>NUCLEOTIDE SEQUENCE</scope>
    <source>
        <strain evidence="3">Sy1</strain>
    </source>
</reference>
<dbReference type="SUPFAM" id="SSF54637">
    <property type="entry name" value="Thioesterase/thiol ester dehydrase-isomerase"/>
    <property type="match status" value="1"/>
</dbReference>
<evidence type="ECO:0000256" key="1">
    <source>
        <dbReference type="ARBA" id="ARBA00009174"/>
    </source>
</evidence>
<keyword evidence="4" id="KW-1185">Reference proteome</keyword>
<dbReference type="InterPro" id="IPR013114">
    <property type="entry name" value="FabA_FabZ"/>
</dbReference>
<dbReference type="RefSeq" id="WP_024836661.1">
    <property type="nucleotide sequence ID" value="NZ_CP113524.1"/>
</dbReference>
<dbReference type="PANTHER" id="PTHR30272:SF1">
    <property type="entry name" value="3-HYDROXYACYL-[ACYL-CARRIER-PROTEIN] DEHYDRATASE"/>
    <property type="match status" value="1"/>
</dbReference>
<keyword evidence="2" id="KW-0456">Lyase</keyword>
<accession>A0ABY7AI65</accession>
<evidence type="ECO:0000313" key="3">
    <source>
        <dbReference type="EMBL" id="WAJ25227.1"/>
    </source>
</evidence>
<evidence type="ECO:0000256" key="2">
    <source>
        <dbReference type="ARBA" id="ARBA00023239"/>
    </source>
</evidence>
<name>A0ABY7AI65_9FIRM</name>
<organism evidence="3 4">
    <name type="scientific">Lacrimispora xylanolytica</name>
    <dbReference type="NCBI Taxonomy" id="29375"/>
    <lineage>
        <taxon>Bacteria</taxon>
        <taxon>Bacillati</taxon>
        <taxon>Bacillota</taxon>
        <taxon>Clostridia</taxon>
        <taxon>Lachnospirales</taxon>
        <taxon>Lachnospiraceae</taxon>
        <taxon>Lacrimispora</taxon>
    </lineage>
</organism>
<protein>
    <recommendedName>
        <fullName evidence="5">3-hydroxyacyl-[acyl-carrier-protein] dehydratase</fullName>
    </recommendedName>
</protein>
<gene>
    <name evidence="3" type="ORF">OW255_06895</name>
</gene>
<evidence type="ECO:0000313" key="4">
    <source>
        <dbReference type="Proteomes" id="UP001163115"/>
    </source>
</evidence>
<evidence type="ECO:0008006" key="5">
    <source>
        <dbReference type="Google" id="ProtNLM"/>
    </source>
</evidence>
<dbReference type="EMBL" id="CP113524">
    <property type="protein sequence ID" value="WAJ25227.1"/>
    <property type="molecule type" value="Genomic_DNA"/>
</dbReference>
<dbReference type="InterPro" id="IPR029069">
    <property type="entry name" value="HotDog_dom_sf"/>
</dbReference>
<dbReference type="Proteomes" id="UP001163115">
    <property type="component" value="Chromosome"/>
</dbReference>
<comment type="similarity">
    <text evidence="1">Belongs to the thioester dehydratase family. FabZ subfamily.</text>
</comment>
<dbReference type="Gene3D" id="3.10.129.10">
    <property type="entry name" value="Hotdog Thioesterase"/>
    <property type="match status" value="1"/>
</dbReference>
<dbReference type="PANTHER" id="PTHR30272">
    <property type="entry name" value="3-HYDROXYACYL-[ACYL-CARRIER-PROTEIN] DEHYDRATASE"/>
    <property type="match status" value="1"/>
</dbReference>